<organism evidence="4">
    <name type="scientific">Anthurium amnicola</name>
    <dbReference type="NCBI Taxonomy" id="1678845"/>
    <lineage>
        <taxon>Eukaryota</taxon>
        <taxon>Viridiplantae</taxon>
        <taxon>Streptophyta</taxon>
        <taxon>Embryophyta</taxon>
        <taxon>Tracheophyta</taxon>
        <taxon>Spermatophyta</taxon>
        <taxon>Magnoliopsida</taxon>
        <taxon>Liliopsida</taxon>
        <taxon>Araceae</taxon>
        <taxon>Pothoideae</taxon>
        <taxon>Potheae</taxon>
        <taxon>Anthurium</taxon>
    </lineage>
</organism>
<evidence type="ECO:0000313" key="4">
    <source>
        <dbReference type="EMBL" id="JAT61057.1"/>
    </source>
</evidence>
<evidence type="ECO:0000259" key="3">
    <source>
        <dbReference type="PROSITE" id="PS50011"/>
    </source>
</evidence>
<name>A0A1D1Z2C5_9ARAE</name>
<feature type="domain" description="Protein kinase" evidence="3">
    <location>
        <begin position="270"/>
        <end position="512"/>
    </location>
</feature>
<dbReference type="GO" id="GO:0005524">
    <property type="term" value="F:ATP binding"/>
    <property type="evidence" value="ECO:0007669"/>
    <property type="project" value="UniProtKB-KW"/>
</dbReference>
<dbReference type="SUPFAM" id="SSF56112">
    <property type="entry name" value="Protein kinase-like (PK-like)"/>
    <property type="match status" value="1"/>
</dbReference>
<reference evidence="4" key="1">
    <citation type="submission" date="2015-07" db="EMBL/GenBank/DDBJ databases">
        <title>Transcriptome Assembly of Anthurium amnicola.</title>
        <authorList>
            <person name="Suzuki J."/>
        </authorList>
    </citation>
    <scope>NUCLEOTIDE SEQUENCE</scope>
</reference>
<keyword evidence="1" id="KW-0547">Nucleotide-binding</keyword>
<dbReference type="InterPro" id="IPR011009">
    <property type="entry name" value="Kinase-like_dom_sf"/>
</dbReference>
<evidence type="ECO:0000256" key="1">
    <source>
        <dbReference type="ARBA" id="ARBA00022741"/>
    </source>
</evidence>
<gene>
    <name evidence="4" type="primary">NIK2_3</name>
    <name evidence="4" type="ORF">g.127743</name>
</gene>
<dbReference type="PANTHER" id="PTHR27001">
    <property type="entry name" value="OS01G0253100 PROTEIN"/>
    <property type="match status" value="1"/>
</dbReference>
<accession>A0A1D1Z2C5</accession>
<dbReference type="Pfam" id="PF07714">
    <property type="entry name" value="PK_Tyr_Ser-Thr"/>
    <property type="match status" value="1"/>
</dbReference>
<dbReference type="InterPro" id="IPR020635">
    <property type="entry name" value="Tyr_kinase_cat_dom"/>
</dbReference>
<dbReference type="SMART" id="SM00219">
    <property type="entry name" value="TyrKc"/>
    <property type="match status" value="1"/>
</dbReference>
<proteinExistence type="predicted"/>
<dbReference type="Gene3D" id="1.10.510.10">
    <property type="entry name" value="Transferase(Phosphotransferase) domain 1"/>
    <property type="match status" value="1"/>
</dbReference>
<feature type="non-terminal residue" evidence="4">
    <location>
        <position position="1"/>
    </location>
</feature>
<dbReference type="InterPro" id="IPR001245">
    <property type="entry name" value="Ser-Thr/Tyr_kinase_cat_dom"/>
</dbReference>
<protein>
    <submittedName>
        <fullName evidence="4">Protein NSP-INTERACTING KINASE 2</fullName>
    </submittedName>
</protein>
<dbReference type="PANTHER" id="PTHR27001:SF811">
    <property type="entry name" value="SERINE_THREONINE-PROTEIN KINASE CDG1-LIKE"/>
    <property type="match status" value="1"/>
</dbReference>
<dbReference type="Gene3D" id="3.30.200.20">
    <property type="entry name" value="Phosphorylase Kinase, domain 1"/>
    <property type="match status" value="1"/>
</dbReference>
<sequence>ERERERGMGMPRPSEGTVIVVMDADRNVRHPGALVWALDHVVRPGDAIVVLAVLSESFSRWKTTSSSSSSSSSCLPNLHMGIGISSVWERLEFSVHGDIPVMTPELLEDQIMRKREEFQNILYPFCRQCKKNNVKLEIKIVAGICSKKITIDEAQSTNTRWIVLDSQLKKDRVFIREHVSCYIAVMKENGVATIMSCMAVDKEGLVEKSTLVDGISSSVELKKHKCIKVVEEEMFSPFIPLKPFKYPLSGRPGFPKNISLDELESITCDFCSDGVIYEEQNLKVYQGILQETPILVKHFSGNKERYWSELKILSLVRHHNILNLVGYCCANNSMFLLCDYPCNGYLATHLQSDELAKNLTWKVRWNIALGIGGCLRYLHEECPYGTIVHLSVCSLNVVLSHGCTGLLTNFSTSKLLEEEISHDGSAQVRDLISSDGPRSIEDIILEIRAYGCFLFELMTGQVQGHASGGNNCFFVNWALPLLENGSIDKVMDPRLEVNDNDREVQLMVHAALLCLKEVIVSEHRTCMSEVEAVLRGDKVVAS</sequence>
<keyword evidence="4" id="KW-0418">Kinase</keyword>
<dbReference type="InterPro" id="IPR000719">
    <property type="entry name" value="Prot_kinase_dom"/>
</dbReference>
<dbReference type="AlphaFoldDB" id="A0A1D1Z2C5"/>
<keyword evidence="2" id="KW-0067">ATP-binding</keyword>
<evidence type="ECO:0000256" key="2">
    <source>
        <dbReference type="ARBA" id="ARBA00022840"/>
    </source>
</evidence>
<dbReference type="PROSITE" id="PS50011">
    <property type="entry name" value="PROTEIN_KINASE_DOM"/>
    <property type="match status" value="1"/>
</dbReference>
<dbReference type="GO" id="GO:0005886">
    <property type="term" value="C:plasma membrane"/>
    <property type="evidence" value="ECO:0007669"/>
    <property type="project" value="TreeGrafter"/>
</dbReference>
<keyword evidence="4" id="KW-0808">Transferase</keyword>
<dbReference type="EMBL" id="GDJX01006879">
    <property type="protein sequence ID" value="JAT61057.1"/>
    <property type="molecule type" value="Transcribed_RNA"/>
</dbReference>
<dbReference type="GO" id="GO:0004713">
    <property type="term" value="F:protein tyrosine kinase activity"/>
    <property type="evidence" value="ECO:0007669"/>
    <property type="project" value="InterPro"/>
</dbReference>